<proteinExistence type="predicted"/>
<dbReference type="OrthoDB" id="5345779at2759"/>
<organism evidence="2 3">
    <name type="scientific">Coprinopsis marcescibilis</name>
    <name type="common">Agaric fungus</name>
    <name type="synonym">Psathyrella marcescibilis</name>
    <dbReference type="NCBI Taxonomy" id="230819"/>
    <lineage>
        <taxon>Eukaryota</taxon>
        <taxon>Fungi</taxon>
        <taxon>Dikarya</taxon>
        <taxon>Basidiomycota</taxon>
        <taxon>Agaricomycotina</taxon>
        <taxon>Agaricomycetes</taxon>
        <taxon>Agaricomycetidae</taxon>
        <taxon>Agaricales</taxon>
        <taxon>Agaricineae</taxon>
        <taxon>Psathyrellaceae</taxon>
        <taxon>Coprinopsis</taxon>
    </lineage>
</organism>
<dbReference type="Proteomes" id="UP000307440">
    <property type="component" value="Unassembled WGS sequence"/>
</dbReference>
<dbReference type="EMBL" id="ML210288">
    <property type="protein sequence ID" value="TFK20786.1"/>
    <property type="molecule type" value="Genomic_DNA"/>
</dbReference>
<feature type="region of interest" description="Disordered" evidence="1">
    <location>
        <begin position="445"/>
        <end position="542"/>
    </location>
</feature>
<keyword evidence="3" id="KW-1185">Reference proteome</keyword>
<dbReference type="STRING" id="230819.A0A5C3KKP7"/>
<evidence type="ECO:0000313" key="2">
    <source>
        <dbReference type="EMBL" id="TFK20786.1"/>
    </source>
</evidence>
<dbReference type="AlphaFoldDB" id="A0A5C3KKP7"/>
<protein>
    <submittedName>
        <fullName evidence="2">Uncharacterized protein</fullName>
    </submittedName>
</protein>
<feature type="compositionally biased region" description="Acidic residues" evidence="1">
    <location>
        <begin position="463"/>
        <end position="521"/>
    </location>
</feature>
<sequence length="600" mass="67565">MDLDLPSEVWTEIFTLAADEDLIFQYALPTCMADSSWFKHVTGNWALRSPQEAVNLLMRRSYRTKKAILVTCKRWHEIAFELMLRCLYFNTPAKLFDLCKILESSSARATTVTSSLGWWTRRLHVCSYSSAFFENQGISTEAVQNALVLIISHCPNLQVFHVDWPMKQAFGPVANALMRFSKRSLRSVTWNVPTSALSKVIWALDSLKFVVAAHIEFESSSSTGEAEDECVHLGSAHDLQLNLRHIRQLSVRGYTQLFIEQAIGWLMPSLTMFSVDSGISEGDLPDVAGFIAQHGEGLLFLDLDTSLALDVAKILDRCPQLNSFTFNADWGIISNDDKESEIVNRPRPTITTIGLHGLSHAFGVGVAALSATSTHSRISQRSNDMNFMALNKKNFPNLRRIRVLDRSVLKGLNEAGQPSVESGGMERWQRWWDRCALAGIQLQDCTGDDFGNLPDSYTSGSFSEDEEEYAESEEEETIEGIEEESDEESSDEEGDEDEYDDDEYDDEDDDDDEYEYDDGQDGPDWNAIIPPMPQDTPTERTQELRNLLEECRVMSSERDDSMMPMFAMMGMGMGAGLSSYSDPHSEAMNAFERVYGPTRD</sequence>
<evidence type="ECO:0000313" key="3">
    <source>
        <dbReference type="Proteomes" id="UP000307440"/>
    </source>
</evidence>
<evidence type="ECO:0000256" key="1">
    <source>
        <dbReference type="SAM" id="MobiDB-lite"/>
    </source>
</evidence>
<reference evidence="2 3" key="1">
    <citation type="journal article" date="2019" name="Nat. Ecol. Evol.">
        <title>Megaphylogeny resolves global patterns of mushroom evolution.</title>
        <authorList>
            <person name="Varga T."/>
            <person name="Krizsan K."/>
            <person name="Foldi C."/>
            <person name="Dima B."/>
            <person name="Sanchez-Garcia M."/>
            <person name="Sanchez-Ramirez S."/>
            <person name="Szollosi G.J."/>
            <person name="Szarkandi J.G."/>
            <person name="Papp V."/>
            <person name="Albert L."/>
            <person name="Andreopoulos W."/>
            <person name="Angelini C."/>
            <person name="Antonin V."/>
            <person name="Barry K.W."/>
            <person name="Bougher N.L."/>
            <person name="Buchanan P."/>
            <person name="Buyck B."/>
            <person name="Bense V."/>
            <person name="Catcheside P."/>
            <person name="Chovatia M."/>
            <person name="Cooper J."/>
            <person name="Damon W."/>
            <person name="Desjardin D."/>
            <person name="Finy P."/>
            <person name="Geml J."/>
            <person name="Haridas S."/>
            <person name="Hughes K."/>
            <person name="Justo A."/>
            <person name="Karasinski D."/>
            <person name="Kautmanova I."/>
            <person name="Kiss B."/>
            <person name="Kocsube S."/>
            <person name="Kotiranta H."/>
            <person name="LaButti K.M."/>
            <person name="Lechner B.E."/>
            <person name="Liimatainen K."/>
            <person name="Lipzen A."/>
            <person name="Lukacs Z."/>
            <person name="Mihaltcheva S."/>
            <person name="Morgado L.N."/>
            <person name="Niskanen T."/>
            <person name="Noordeloos M.E."/>
            <person name="Ohm R.A."/>
            <person name="Ortiz-Santana B."/>
            <person name="Ovrebo C."/>
            <person name="Racz N."/>
            <person name="Riley R."/>
            <person name="Savchenko A."/>
            <person name="Shiryaev A."/>
            <person name="Soop K."/>
            <person name="Spirin V."/>
            <person name="Szebenyi C."/>
            <person name="Tomsovsky M."/>
            <person name="Tulloss R.E."/>
            <person name="Uehling J."/>
            <person name="Grigoriev I.V."/>
            <person name="Vagvolgyi C."/>
            <person name="Papp T."/>
            <person name="Martin F.M."/>
            <person name="Miettinen O."/>
            <person name="Hibbett D.S."/>
            <person name="Nagy L.G."/>
        </authorList>
    </citation>
    <scope>NUCLEOTIDE SEQUENCE [LARGE SCALE GENOMIC DNA]</scope>
    <source>
        <strain evidence="2 3">CBS 121175</strain>
    </source>
</reference>
<gene>
    <name evidence="2" type="ORF">FA15DRAFT_673188</name>
</gene>
<name>A0A5C3KKP7_COPMA</name>
<accession>A0A5C3KKP7</accession>